<dbReference type="GO" id="GO:0008982">
    <property type="term" value="F:protein-N(PI)-phosphohistidine-sugar phosphotransferase activity"/>
    <property type="evidence" value="ECO:0007669"/>
    <property type="project" value="InterPro"/>
</dbReference>
<dbReference type="InterPro" id="IPR007737">
    <property type="entry name" value="Mga_HTH"/>
</dbReference>
<dbReference type="Pfam" id="PF08220">
    <property type="entry name" value="HTH_DeoR"/>
    <property type="match status" value="1"/>
</dbReference>
<dbReference type="Pfam" id="PF05043">
    <property type="entry name" value="Mga"/>
    <property type="match status" value="1"/>
</dbReference>
<dbReference type="GeneID" id="93864515"/>
<dbReference type="Gene3D" id="1.10.1790.10">
    <property type="entry name" value="PRD domain"/>
    <property type="match status" value="2"/>
</dbReference>
<evidence type="ECO:0000259" key="7">
    <source>
        <dbReference type="PROSITE" id="PS51099"/>
    </source>
</evidence>
<dbReference type="PROSITE" id="PS51372">
    <property type="entry name" value="PRD_2"/>
    <property type="match status" value="2"/>
</dbReference>
<keyword evidence="4" id="KW-0010">Activator</keyword>
<dbReference type="SUPFAM" id="SSF46785">
    <property type="entry name" value="Winged helix' DNA-binding domain"/>
    <property type="match status" value="1"/>
</dbReference>
<protein>
    <submittedName>
        <fullName evidence="9">Transcriptional antiterminator, BglG</fullName>
        <ecNumber evidence="9">2.7.1.69</ecNumber>
    </submittedName>
</protein>
<dbReference type="Gene3D" id="3.40.50.2300">
    <property type="match status" value="1"/>
</dbReference>
<dbReference type="PROSITE" id="PS51000">
    <property type="entry name" value="HTH_DEOR_2"/>
    <property type="match status" value="1"/>
</dbReference>
<dbReference type="CDD" id="cd05568">
    <property type="entry name" value="PTS_IIB_bgl_like"/>
    <property type="match status" value="1"/>
</dbReference>
<evidence type="ECO:0000256" key="1">
    <source>
        <dbReference type="ARBA" id="ARBA00022679"/>
    </source>
</evidence>
<dbReference type="InterPro" id="IPR036634">
    <property type="entry name" value="PRD_sf"/>
</dbReference>
<dbReference type="SUPFAM" id="SSF52794">
    <property type="entry name" value="PTS system IIB component-like"/>
    <property type="match status" value="1"/>
</dbReference>
<dbReference type="InterPro" id="IPR050661">
    <property type="entry name" value="BglG_antiterminators"/>
</dbReference>
<dbReference type="Gene3D" id="1.10.10.10">
    <property type="entry name" value="Winged helix-like DNA-binding domain superfamily/Winged helix DNA-binding domain"/>
    <property type="match status" value="2"/>
</dbReference>
<feature type="domain" description="PRD" evidence="8">
    <location>
        <begin position="313"/>
        <end position="420"/>
    </location>
</feature>
<keyword evidence="5" id="KW-0804">Transcription</keyword>
<dbReference type="STRING" id="580327.Tthe_1684"/>
<dbReference type="RefSeq" id="WP_013298157.1">
    <property type="nucleotide sequence ID" value="NC_014410.1"/>
</dbReference>
<dbReference type="GO" id="GO:0003700">
    <property type="term" value="F:DNA-binding transcription factor activity"/>
    <property type="evidence" value="ECO:0007669"/>
    <property type="project" value="InterPro"/>
</dbReference>
<organism evidence="9 10">
    <name type="scientific">Thermoanaerobacterium thermosaccharolyticum (strain ATCC 7956 / DSM 571 / NCIMB 9385 / NCA 3814 / NCTC 13789 / WDCM 00135 / 2032)</name>
    <name type="common">Clostridium thermosaccharolyticum</name>
    <dbReference type="NCBI Taxonomy" id="580327"/>
    <lineage>
        <taxon>Bacteria</taxon>
        <taxon>Bacillati</taxon>
        <taxon>Bacillota</taxon>
        <taxon>Clostridia</taxon>
        <taxon>Thermoanaerobacterales</taxon>
        <taxon>Thermoanaerobacteraceae</taxon>
        <taxon>Thermoanaerobacterium</taxon>
    </lineage>
</organism>
<keyword evidence="10" id="KW-1185">Reference proteome</keyword>
<accession>D9TQF6</accession>
<dbReference type="EC" id="2.7.1.69" evidence="9"/>
<evidence type="ECO:0000256" key="3">
    <source>
        <dbReference type="ARBA" id="ARBA00023015"/>
    </source>
</evidence>
<proteinExistence type="predicted"/>
<dbReference type="PANTHER" id="PTHR30185">
    <property type="entry name" value="CRYPTIC BETA-GLUCOSIDE BGL OPERON ANTITERMINATOR"/>
    <property type="match status" value="1"/>
</dbReference>
<dbReference type="SUPFAM" id="SSF63520">
    <property type="entry name" value="PTS-regulatory domain, PRD"/>
    <property type="match status" value="3"/>
</dbReference>
<dbReference type="Proteomes" id="UP000001626">
    <property type="component" value="Chromosome"/>
</dbReference>
<keyword evidence="2" id="KW-0677">Repeat</keyword>
<dbReference type="PANTHER" id="PTHR30185:SF18">
    <property type="entry name" value="TRANSCRIPTIONAL REGULATOR MTLR"/>
    <property type="match status" value="1"/>
</dbReference>
<name>D9TQF6_THETC</name>
<dbReference type="InterPro" id="IPR036388">
    <property type="entry name" value="WH-like_DNA-bd_sf"/>
</dbReference>
<gene>
    <name evidence="9" type="ordered locus">Tthe_1684</name>
</gene>
<sequence length="618" mass="71837">MIIIILNERRTKILIKIINANLPIKVDELASLFKVSNRTIRYDLNKIDEFLKHNNLPQLIRKPNIGVKFSNLIKDKNEVLKLLGNVNFYHYALKQNERINIILSDLIGYRDYTTINNLAEKLMVSRPTIINDLKYVRRWLQDHDLELESMPKYGIKVLGNENKLRKAAIELIMETMDIDKALDIIKTPIYKKINVGMDNEIRKLFADIDLEYIEECIKMAERELNTIFSDIAYTGIVIHIAIAIKRIQLGKDIIIPRDELESLKNTREFKVALNIAKMLEDHFHIILPIDEVGYITIHFLGSNITNTKRRENKNQIDYRKLAERIIKTASSLLGMDLLKDRQLINGLTDHLIPTIYRLKHELDLKNPIVAEIKNNYGKLFEIVKHALKPIEDYTEKKLTEDEIAYFVMHFGAAIERLNGQEIIRPNILIVCSTGIGTAKMLSTRLKSIFNVNVVGTVAYHQINETLKDRHVDLIISTIPIESKKVNTVVVSPLLNDNDIELIKQYIVELKQRHEFKHITYESCVNKQFVENIIFKGYKLGLDVIKEFHDELTKERIEGLLLHILLMINRLAFNSTYKMENIHEINTSSNVLKRLKSIFDRNGIDIPESEIVTIIQYFK</sequence>
<dbReference type="GO" id="GO:0009401">
    <property type="term" value="P:phosphoenolpyruvate-dependent sugar phosphotransferase system"/>
    <property type="evidence" value="ECO:0007669"/>
    <property type="project" value="InterPro"/>
</dbReference>
<keyword evidence="3" id="KW-0805">Transcription regulation</keyword>
<evidence type="ECO:0000259" key="6">
    <source>
        <dbReference type="PROSITE" id="PS51000"/>
    </source>
</evidence>
<dbReference type="AlphaFoldDB" id="D9TQF6"/>
<dbReference type="InterPro" id="IPR013011">
    <property type="entry name" value="PTS_EIIB_2"/>
</dbReference>
<dbReference type="Pfam" id="PF00874">
    <property type="entry name" value="PRD"/>
    <property type="match status" value="3"/>
</dbReference>
<feature type="domain" description="PRD" evidence="8">
    <location>
        <begin position="204"/>
        <end position="309"/>
    </location>
</feature>
<evidence type="ECO:0000313" key="10">
    <source>
        <dbReference type="Proteomes" id="UP000001626"/>
    </source>
</evidence>
<feature type="domain" description="HTH deoR-type" evidence="6">
    <location>
        <begin position="7"/>
        <end position="69"/>
    </location>
</feature>
<dbReference type="OrthoDB" id="3175596at2"/>
<evidence type="ECO:0000256" key="5">
    <source>
        <dbReference type="ARBA" id="ARBA00023163"/>
    </source>
</evidence>
<dbReference type="InterPro" id="IPR036390">
    <property type="entry name" value="WH_DNA-bd_sf"/>
</dbReference>
<evidence type="ECO:0000259" key="8">
    <source>
        <dbReference type="PROSITE" id="PS51372"/>
    </source>
</evidence>
<dbReference type="InterPro" id="IPR036095">
    <property type="entry name" value="PTS_EIIB-like_sf"/>
</dbReference>
<reference evidence="9 10" key="1">
    <citation type="submission" date="2010-08" db="EMBL/GenBank/DDBJ databases">
        <title>Complete sequence of Thermoanaerobacterium thermosaccharolyticum DSM 571.</title>
        <authorList>
            <consortium name="US DOE Joint Genome Institute"/>
            <person name="Lucas S."/>
            <person name="Copeland A."/>
            <person name="Lapidus A."/>
            <person name="Cheng J.-F."/>
            <person name="Bruce D."/>
            <person name="Goodwin L."/>
            <person name="Pitluck S."/>
            <person name="Teshima H."/>
            <person name="Detter J.C."/>
            <person name="Han C."/>
            <person name="Tapia R."/>
            <person name="Land M."/>
            <person name="Hauser L."/>
            <person name="Chang Y.-J."/>
            <person name="Jeffries C."/>
            <person name="Kyrpides N."/>
            <person name="Ivanova N."/>
            <person name="Mikhailova N."/>
            <person name="Hemme C.L."/>
            <person name="Woyke T."/>
        </authorList>
    </citation>
    <scope>NUCLEOTIDE SEQUENCE [LARGE SCALE GENOMIC DNA]</scope>
    <source>
        <strain evidence="10">ATCC 7956 / DSM 571 / NCIMB 9385 / NCA 3814 / NCTC 13789 / WDCM 00135 / 2032</strain>
    </source>
</reference>
<feature type="domain" description="PTS EIIB type-2" evidence="7">
    <location>
        <begin position="425"/>
        <end position="514"/>
    </location>
</feature>
<dbReference type="InterPro" id="IPR001034">
    <property type="entry name" value="DeoR_HTH"/>
</dbReference>
<evidence type="ECO:0000313" key="9">
    <source>
        <dbReference type="EMBL" id="ADL69190.1"/>
    </source>
</evidence>
<dbReference type="InterPro" id="IPR011608">
    <property type="entry name" value="PRD"/>
</dbReference>
<evidence type="ECO:0000256" key="4">
    <source>
        <dbReference type="ARBA" id="ARBA00023159"/>
    </source>
</evidence>
<keyword evidence="1 9" id="KW-0808">Transferase</keyword>
<dbReference type="HOGENOM" id="CLU_013442_2_4_9"/>
<dbReference type="EMBL" id="CP002171">
    <property type="protein sequence ID" value="ADL69190.1"/>
    <property type="molecule type" value="Genomic_DNA"/>
</dbReference>
<dbReference type="KEGG" id="ttm:Tthe_1684"/>
<dbReference type="eggNOG" id="COG3711">
    <property type="taxonomic scope" value="Bacteria"/>
</dbReference>
<dbReference type="PROSITE" id="PS51099">
    <property type="entry name" value="PTS_EIIB_TYPE_2"/>
    <property type="match status" value="1"/>
</dbReference>
<evidence type="ECO:0000256" key="2">
    <source>
        <dbReference type="ARBA" id="ARBA00022737"/>
    </source>
</evidence>